<dbReference type="PANTHER" id="PTHR31089:SF38">
    <property type="entry name" value="OS01G0277500 PROTEIN"/>
    <property type="match status" value="1"/>
</dbReference>
<keyword evidence="6" id="KW-0804">Transcription</keyword>
<name>A0A1D8F0I5_PHYED</name>
<protein>
    <submittedName>
        <fullName evidence="12">Dof protein</fullName>
    </submittedName>
</protein>
<evidence type="ECO:0000256" key="4">
    <source>
        <dbReference type="ARBA" id="ARBA00023015"/>
    </source>
</evidence>
<proteinExistence type="evidence at transcript level"/>
<dbReference type="EMBL" id="KU721914">
    <property type="protein sequence ID" value="AOT28197.1"/>
    <property type="molecule type" value="mRNA"/>
</dbReference>
<comment type="subcellular location">
    <subcellularLocation>
        <location evidence="8">Nucleus</location>
    </subcellularLocation>
</comment>
<accession>A0A1D8F0I5</accession>
<dbReference type="EMBL" id="KU721913">
    <property type="protein sequence ID" value="AOT28196.1"/>
    <property type="molecule type" value="mRNA"/>
</dbReference>
<evidence type="ECO:0000259" key="10">
    <source>
        <dbReference type="PROSITE" id="PS50884"/>
    </source>
</evidence>
<dbReference type="GO" id="GO:0005634">
    <property type="term" value="C:nucleus"/>
    <property type="evidence" value="ECO:0007669"/>
    <property type="project" value="UniProtKB-SubCell"/>
</dbReference>
<dbReference type="PROSITE" id="PS50884">
    <property type="entry name" value="ZF_DOF_2"/>
    <property type="match status" value="1"/>
</dbReference>
<feature type="compositionally biased region" description="Basic and acidic residues" evidence="9">
    <location>
        <begin position="79"/>
        <end position="94"/>
    </location>
</feature>
<reference evidence="12" key="1">
    <citation type="submission" date="2016-02" db="EMBL/GenBank/DDBJ databases">
        <title>Phyllostachys edulis Dof genes.</title>
        <authorList>
            <person name="Gao J."/>
            <person name="Cheng Z."/>
            <person name="Liu J."/>
        </authorList>
    </citation>
    <scope>NUCLEOTIDE SEQUENCE</scope>
</reference>
<keyword evidence="5 8" id="KW-0238">DNA-binding</keyword>
<keyword evidence="7 8" id="KW-0539">Nucleus</keyword>
<feature type="domain" description="Dof-type" evidence="10">
    <location>
        <begin position="110"/>
        <end position="164"/>
    </location>
</feature>
<evidence type="ECO:0000256" key="6">
    <source>
        <dbReference type="ARBA" id="ARBA00023163"/>
    </source>
</evidence>
<keyword evidence="2 8" id="KW-0863">Zinc-finger</keyword>
<keyword evidence="3" id="KW-0862">Zinc</keyword>
<evidence type="ECO:0000256" key="1">
    <source>
        <dbReference type="ARBA" id="ARBA00022723"/>
    </source>
</evidence>
<evidence type="ECO:0000256" key="7">
    <source>
        <dbReference type="ARBA" id="ARBA00023242"/>
    </source>
</evidence>
<organism evidence="12">
    <name type="scientific">Phyllostachys edulis</name>
    <name type="common">Tortoise shell bamboo</name>
    <name type="synonym">Bambusa edulis</name>
    <dbReference type="NCBI Taxonomy" id="38705"/>
    <lineage>
        <taxon>Eukaryota</taxon>
        <taxon>Viridiplantae</taxon>
        <taxon>Streptophyta</taxon>
        <taxon>Embryophyta</taxon>
        <taxon>Tracheophyta</taxon>
        <taxon>Spermatophyta</taxon>
        <taxon>Magnoliopsida</taxon>
        <taxon>Liliopsida</taxon>
        <taxon>Poales</taxon>
        <taxon>Poaceae</taxon>
        <taxon>BOP clade</taxon>
        <taxon>Bambusoideae</taxon>
        <taxon>Arundinarodae</taxon>
        <taxon>Arundinarieae</taxon>
        <taxon>Arundinariinae</taxon>
        <taxon>Phyllostachys</taxon>
    </lineage>
</organism>
<evidence type="ECO:0000256" key="9">
    <source>
        <dbReference type="SAM" id="MobiDB-lite"/>
    </source>
</evidence>
<dbReference type="PROSITE" id="PS01361">
    <property type="entry name" value="ZF_DOF_1"/>
    <property type="match status" value="1"/>
</dbReference>
<dbReference type="GO" id="GO:0003677">
    <property type="term" value="F:DNA binding"/>
    <property type="evidence" value="ECO:0007669"/>
    <property type="project" value="UniProtKB-UniRule"/>
</dbReference>
<gene>
    <name evidence="12" type="primary">Dof12-2</name>
    <name evidence="11" type="synonym">Dof4-1</name>
</gene>
<dbReference type="InterPro" id="IPR003851">
    <property type="entry name" value="Znf_Dof"/>
</dbReference>
<keyword evidence="1" id="KW-0479">Metal-binding</keyword>
<evidence type="ECO:0000313" key="12">
    <source>
        <dbReference type="EMBL" id="AOT28197.1"/>
    </source>
</evidence>
<dbReference type="AlphaFoldDB" id="A0A1D8F0I5"/>
<evidence type="ECO:0000313" key="11">
    <source>
        <dbReference type="EMBL" id="AOT28196.1"/>
    </source>
</evidence>
<dbReference type="Pfam" id="PF02701">
    <property type="entry name" value="Zn_ribbon_Dof"/>
    <property type="match status" value="1"/>
</dbReference>
<dbReference type="GO" id="GO:0008270">
    <property type="term" value="F:zinc ion binding"/>
    <property type="evidence" value="ECO:0007669"/>
    <property type="project" value="UniProtKB-KW"/>
</dbReference>
<feature type="region of interest" description="Disordered" evidence="9">
    <location>
        <begin position="75"/>
        <end position="100"/>
    </location>
</feature>
<evidence type="ECO:0000256" key="5">
    <source>
        <dbReference type="ARBA" id="ARBA00023125"/>
    </source>
</evidence>
<evidence type="ECO:0000256" key="2">
    <source>
        <dbReference type="ARBA" id="ARBA00022771"/>
    </source>
</evidence>
<sequence>MAALRGRDPAIKLFGRTIPLLDPAAAAAAAVVITKLTNDVKNNDGIPCVPNKLLNVEEIPFCSKNSEENDLQAISRQGGKMETDSKSEEVKTESDVSGQEKVLKKPDKILPCPRCNSMETKFCYFNNYNVNQPRHFCRNCQRYWTAGGTMRNVPVGAGRRRNKHASHFRHAMMPCDNIVAAPGDVSEVIHNQALPLVPPALPGPIKENETVTKFGSEVPVCESMSSILNIGNQKNTDFVSLASGDNKDENSCASSAAVSGCSENRMPDNAVKEEPNNVSGYCNGVTLPHPHIQSYPTGPALVFPWSPGWNSVAVMAATQCSTEPVHGLENTNPCPPLWPPPSMMQAPGICAPVPFPLVPPFWSCIPGWPNGMWASPWPGSNGTAVPSIRPNKITCSGNNSPTLGKHSREANLQEEEKTEKNLWVPKTLRIDDPTEALKSSIWDTLGIKPDDKKGVFKSFQSKVGKTPESPQALKANPAALSRSQSFQERT</sequence>
<dbReference type="InterPro" id="IPR045174">
    <property type="entry name" value="Dof"/>
</dbReference>
<feature type="region of interest" description="Disordered" evidence="9">
    <location>
        <begin position="461"/>
        <end position="490"/>
    </location>
</feature>
<evidence type="ECO:0000256" key="3">
    <source>
        <dbReference type="ARBA" id="ARBA00022833"/>
    </source>
</evidence>
<dbReference type="GO" id="GO:0003700">
    <property type="term" value="F:DNA-binding transcription factor activity"/>
    <property type="evidence" value="ECO:0007669"/>
    <property type="project" value="InterPro"/>
</dbReference>
<feature type="compositionally biased region" description="Polar residues" evidence="9">
    <location>
        <begin position="481"/>
        <end position="490"/>
    </location>
</feature>
<keyword evidence="4" id="KW-0805">Transcription regulation</keyword>
<dbReference type="PANTHER" id="PTHR31089">
    <property type="entry name" value="CYCLIC DOF FACTOR 2"/>
    <property type="match status" value="1"/>
</dbReference>
<evidence type="ECO:0000256" key="8">
    <source>
        <dbReference type="PROSITE-ProRule" id="PRU00071"/>
    </source>
</evidence>